<evidence type="ECO:0000256" key="3">
    <source>
        <dbReference type="ARBA" id="ARBA00022483"/>
    </source>
</evidence>
<dbReference type="InterPro" id="IPR019160">
    <property type="entry name" value="Sec3_CC"/>
</dbReference>
<name>A0A9P3HL65_9FUNG</name>
<evidence type="ECO:0000259" key="6">
    <source>
        <dbReference type="SMART" id="SM01313"/>
    </source>
</evidence>
<dbReference type="EMBL" id="BQFW01000015">
    <property type="protein sequence ID" value="GJJ78523.1"/>
    <property type="molecule type" value="Genomic_DNA"/>
</dbReference>
<dbReference type="GO" id="GO:0006893">
    <property type="term" value="P:Golgi to plasma membrane transport"/>
    <property type="evidence" value="ECO:0007669"/>
    <property type="project" value="TreeGrafter"/>
</dbReference>
<dbReference type="GO" id="GO:0005886">
    <property type="term" value="C:plasma membrane"/>
    <property type="evidence" value="ECO:0007669"/>
    <property type="project" value="TreeGrafter"/>
</dbReference>
<proteinExistence type="inferred from homology"/>
<dbReference type="Pfam" id="PF09763">
    <property type="entry name" value="Sec3_CC"/>
    <property type="match status" value="1"/>
</dbReference>
<keyword evidence="3" id="KW-0268">Exocytosis</keyword>
<reference evidence="7" key="2">
    <citation type="journal article" date="2022" name="Microbiol. Resour. Announc.">
        <title>Whole-Genome Sequence of Entomortierella parvispora E1425, a Mucoromycotan Fungus Associated with Burkholderiaceae-Related Endosymbiotic Bacteria.</title>
        <authorList>
            <person name="Herlambang A."/>
            <person name="Guo Y."/>
            <person name="Takashima Y."/>
            <person name="Narisawa K."/>
            <person name="Ohta H."/>
            <person name="Nishizawa T."/>
        </authorList>
    </citation>
    <scope>NUCLEOTIDE SEQUENCE</scope>
    <source>
        <strain evidence="7">E1425</strain>
    </source>
</reference>
<dbReference type="PANTHER" id="PTHR16092">
    <property type="entry name" value="SEC3/SYNTAXIN-RELATED"/>
    <property type="match status" value="1"/>
</dbReference>
<protein>
    <submittedName>
        <fullName evidence="7">Exocyst complex component 1</fullName>
    </submittedName>
</protein>
<keyword evidence="2" id="KW-0813">Transport</keyword>
<keyword evidence="4" id="KW-0175">Coiled coil</keyword>
<dbReference type="InterPro" id="IPR028258">
    <property type="entry name" value="Sec3-PIP2_bind"/>
</dbReference>
<dbReference type="OrthoDB" id="27109at2759"/>
<keyword evidence="8" id="KW-1185">Reference proteome</keyword>
<dbReference type="Pfam" id="PF20654">
    <property type="entry name" value="Sec3_C-term"/>
    <property type="match status" value="1"/>
</dbReference>
<comment type="caution">
    <text evidence="7">The sequence shown here is derived from an EMBL/GenBank/DDBJ whole genome shotgun (WGS) entry which is preliminary data.</text>
</comment>
<comment type="similarity">
    <text evidence="1">Belongs to the SEC3 family.</text>
</comment>
<dbReference type="InterPro" id="IPR048628">
    <property type="entry name" value="Sec3_C"/>
</dbReference>
<dbReference type="AlphaFoldDB" id="A0A9P3HL65"/>
<evidence type="ECO:0000256" key="4">
    <source>
        <dbReference type="ARBA" id="ARBA00023054"/>
    </source>
</evidence>
<dbReference type="Proteomes" id="UP000827284">
    <property type="component" value="Unassembled WGS sequence"/>
</dbReference>
<dbReference type="GO" id="GO:0006887">
    <property type="term" value="P:exocytosis"/>
    <property type="evidence" value="ECO:0007669"/>
    <property type="project" value="UniProtKB-KW"/>
</dbReference>
<gene>
    <name evidence="7" type="ORF">EMPS_10882</name>
</gene>
<feature type="region of interest" description="Disordered" evidence="5">
    <location>
        <begin position="1"/>
        <end position="22"/>
    </location>
</feature>
<dbReference type="PANTHER" id="PTHR16092:SF14">
    <property type="entry name" value="EXOCYST COMPLEX COMPONENT 1 ISOFORM X1"/>
    <property type="match status" value="1"/>
</dbReference>
<evidence type="ECO:0000313" key="7">
    <source>
        <dbReference type="EMBL" id="GJJ78523.1"/>
    </source>
</evidence>
<evidence type="ECO:0000313" key="8">
    <source>
        <dbReference type="Proteomes" id="UP000827284"/>
    </source>
</evidence>
<accession>A0A9P3HL65</accession>
<organism evidence="7 8">
    <name type="scientific">Entomortierella parvispora</name>
    <dbReference type="NCBI Taxonomy" id="205924"/>
    <lineage>
        <taxon>Eukaryota</taxon>
        <taxon>Fungi</taxon>
        <taxon>Fungi incertae sedis</taxon>
        <taxon>Mucoromycota</taxon>
        <taxon>Mortierellomycotina</taxon>
        <taxon>Mortierellomycetes</taxon>
        <taxon>Mortierellales</taxon>
        <taxon>Mortierellaceae</taxon>
        <taxon>Entomortierella</taxon>
    </lineage>
</organism>
<dbReference type="GO" id="GO:0005546">
    <property type="term" value="F:phosphatidylinositol-4,5-bisphosphate binding"/>
    <property type="evidence" value="ECO:0007669"/>
    <property type="project" value="TreeGrafter"/>
</dbReference>
<dbReference type="Pfam" id="PF15277">
    <property type="entry name" value="Sec3-PIP2_bind"/>
    <property type="match status" value="1"/>
</dbReference>
<evidence type="ECO:0000256" key="5">
    <source>
        <dbReference type="SAM" id="MobiDB-lite"/>
    </source>
</evidence>
<feature type="domain" description="Exocyst complex component Sec3 PIP2-binding N-terminal" evidence="6">
    <location>
        <begin position="75"/>
        <end position="159"/>
    </location>
</feature>
<evidence type="ECO:0000256" key="2">
    <source>
        <dbReference type="ARBA" id="ARBA00022448"/>
    </source>
</evidence>
<dbReference type="GO" id="GO:0000145">
    <property type="term" value="C:exocyst"/>
    <property type="evidence" value="ECO:0007669"/>
    <property type="project" value="InterPro"/>
</dbReference>
<reference evidence="7" key="1">
    <citation type="submission" date="2021-11" db="EMBL/GenBank/DDBJ databases">
        <authorList>
            <person name="Herlambang A."/>
            <person name="Guo Y."/>
            <person name="Takashima Y."/>
            <person name="Nishizawa T."/>
        </authorList>
    </citation>
    <scope>NUCLEOTIDE SEQUENCE</scope>
    <source>
        <strain evidence="7">E1425</strain>
    </source>
</reference>
<feature type="region of interest" description="Disordered" evidence="5">
    <location>
        <begin position="588"/>
        <end position="611"/>
    </location>
</feature>
<dbReference type="SMART" id="SM01313">
    <property type="entry name" value="Sec3-PIP2_bind"/>
    <property type="match status" value="1"/>
</dbReference>
<dbReference type="Gene3D" id="2.30.29.90">
    <property type="match status" value="1"/>
</dbReference>
<sequence length="1029" mass="117154">MASSRSRGALTASMAGPKAKDDPVRQQLIQALFADSSSSTAETMMTYVKIYEEEKAGKDMKVLAGKKGSTERTKMLSKPRYLCLTVKSNGKVRLHKVKKTSATSYHIGRTWHLDEIKSIENVDARRWTVVINRPYAWVTDAPELKSDFMMMLLKVLRSNLKRLPTLINIDEPALATQFNVAREAAAGTSNRSQRAAPIPGGIANSTGSFVQDFENRLSIQTERMKRSAAPSSSSLNSGITPGGANSPRSDQSGARMIEEQEPLDEIALLNLEELLYDMDLASSEDGVALETRLMNELSALEMTNVYSIIESDERIKDVMSELDKGIEELDDMDSWLSLYRQELDSMGDDIRQIESQNRGLQVQTSNQASLLRELENLLLSITIPDSVLETLKKESLERDSSIRRLEEASAEIQDVLLTKFDEDVAGMSAVHNRMEHYSFHCDNFAGRLFEFLRTKIQNQADHYLNDKQRSLSKGYLVMFGYQVVERYFIAYRGLILWLREMDSRRFTDLQMQYVNNMNRLYRKEIKEFFNILSTHHVAKLEKPDDSEFVFGSSYHGGGIIARGGTAIRESLSSPSDLTGRIPWRKRSTREIQDPNVNPSTRSHTGDLGESSRKIEVGQEEKLSIDEAFAQALTIMTALASREQNYMSDLFTLTKMMSMRMFLDDPQLNGNGSTAKYAQLDLETQRKPTLDLKSSKRLAQLMGILFDGLSVELNNFAEMGVKNESIQCVGMLISVERAQKEIVDSDQGFLITMLAQLHTKLVGMFEKYVEEQLKFIEEARSKTKRKGVLPFMRIFPRFAQRMEALLEGNESTEARQLISAAYDKLVRVMFESTEALAKETVDFDDKEQGSHVVNIENMHHFYSEMRLRKVKVTKLESYMKYAKTSYESHLETYVRGVVRRSLSKLLDFFDGVEGLVKTKTSASEDVGFHLTYNKAALKKVVALYPPSVVRKDLLHLYRKVEKHFASSDEEQEGLLQVAWRGIQEEFIRQHERFSRLIRECYPAEANVQMEFSVQELLGFFSEIAKSHQYS</sequence>
<feature type="compositionally biased region" description="Low complexity" evidence="5">
    <location>
        <begin position="227"/>
        <end position="237"/>
    </location>
</feature>
<feature type="region of interest" description="Disordered" evidence="5">
    <location>
        <begin position="222"/>
        <end position="254"/>
    </location>
</feature>
<evidence type="ECO:0000256" key="1">
    <source>
        <dbReference type="ARBA" id="ARBA00006518"/>
    </source>
</evidence>